<dbReference type="InterPro" id="IPR036420">
    <property type="entry name" value="BRCT_dom_sf"/>
</dbReference>
<dbReference type="PANTHER" id="PTHR23081:SF36">
    <property type="entry name" value="RNA POLYMERASE II SUBUNIT A C-TERMINAL DOMAIN PHOSPHATASE"/>
    <property type="match status" value="1"/>
</dbReference>
<reference evidence="10 11" key="1">
    <citation type="journal article" date="2021" name="Sci. Rep.">
        <title>The genome of the diatom Chaetoceros tenuissimus carries an ancient integrated fragment of an extant virus.</title>
        <authorList>
            <person name="Hongo Y."/>
            <person name="Kimura K."/>
            <person name="Takaki Y."/>
            <person name="Yoshida Y."/>
            <person name="Baba S."/>
            <person name="Kobayashi G."/>
            <person name="Nagasaki K."/>
            <person name="Hano T."/>
            <person name="Tomaru Y."/>
        </authorList>
    </citation>
    <scope>NUCLEOTIDE SEQUENCE [LARGE SCALE GENOMIC DNA]</scope>
    <source>
        <strain evidence="10 11">NIES-3715</strain>
    </source>
</reference>
<comment type="catalytic activity">
    <reaction evidence="5">
        <text>O-phospho-L-seryl-[protein] + H2O = L-seryl-[protein] + phosphate</text>
        <dbReference type="Rhea" id="RHEA:20629"/>
        <dbReference type="Rhea" id="RHEA-COMP:9863"/>
        <dbReference type="Rhea" id="RHEA-COMP:11604"/>
        <dbReference type="ChEBI" id="CHEBI:15377"/>
        <dbReference type="ChEBI" id="CHEBI:29999"/>
        <dbReference type="ChEBI" id="CHEBI:43474"/>
        <dbReference type="ChEBI" id="CHEBI:83421"/>
        <dbReference type="EC" id="3.1.3.16"/>
    </reaction>
</comment>
<dbReference type="GO" id="GO:0008420">
    <property type="term" value="F:RNA polymerase II CTD heptapeptide repeat phosphatase activity"/>
    <property type="evidence" value="ECO:0007669"/>
    <property type="project" value="InterPro"/>
</dbReference>
<feature type="compositionally biased region" description="Basic and acidic residues" evidence="7">
    <location>
        <begin position="123"/>
        <end position="140"/>
    </location>
</feature>
<feature type="domain" description="FCP1 homology" evidence="9">
    <location>
        <begin position="264"/>
        <end position="439"/>
    </location>
</feature>
<gene>
    <name evidence="10" type="ORF">CTEN210_16311</name>
</gene>
<comment type="caution">
    <text evidence="10">The sequence shown here is derived from an EMBL/GenBank/DDBJ whole genome shotgun (WGS) entry which is preliminary data.</text>
</comment>
<comment type="catalytic activity">
    <reaction evidence="6">
        <text>O-phospho-L-threonyl-[protein] + H2O = L-threonyl-[protein] + phosphate</text>
        <dbReference type="Rhea" id="RHEA:47004"/>
        <dbReference type="Rhea" id="RHEA-COMP:11060"/>
        <dbReference type="Rhea" id="RHEA-COMP:11605"/>
        <dbReference type="ChEBI" id="CHEBI:15377"/>
        <dbReference type="ChEBI" id="CHEBI:30013"/>
        <dbReference type="ChEBI" id="CHEBI:43474"/>
        <dbReference type="ChEBI" id="CHEBI:61977"/>
        <dbReference type="EC" id="3.1.3.16"/>
    </reaction>
</comment>
<accession>A0AAD3DAK8</accession>
<dbReference type="InterPro" id="IPR039189">
    <property type="entry name" value="Fcp1"/>
</dbReference>
<dbReference type="PROSITE" id="PS50172">
    <property type="entry name" value="BRCT"/>
    <property type="match status" value="1"/>
</dbReference>
<feature type="compositionally biased region" description="Low complexity" evidence="7">
    <location>
        <begin position="100"/>
        <end position="109"/>
    </location>
</feature>
<dbReference type="PROSITE" id="PS50969">
    <property type="entry name" value="FCP1"/>
    <property type="match status" value="1"/>
</dbReference>
<keyword evidence="11" id="KW-1185">Reference proteome</keyword>
<dbReference type="Pfam" id="PF00533">
    <property type="entry name" value="BRCT"/>
    <property type="match status" value="1"/>
</dbReference>
<dbReference type="SMART" id="SM00577">
    <property type="entry name" value="CPDc"/>
    <property type="match status" value="1"/>
</dbReference>
<evidence type="ECO:0000256" key="3">
    <source>
        <dbReference type="ARBA" id="ARBA00022801"/>
    </source>
</evidence>
<evidence type="ECO:0000259" key="9">
    <source>
        <dbReference type="PROSITE" id="PS50969"/>
    </source>
</evidence>
<evidence type="ECO:0000256" key="5">
    <source>
        <dbReference type="ARBA" id="ARBA00047761"/>
    </source>
</evidence>
<feature type="region of interest" description="Disordered" evidence="7">
    <location>
        <begin position="775"/>
        <end position="812"/>
    </location>
</feature>
<dbReference type="InterPro" id="IPR001357">
    <property type="entry name" value="BRCT_dom"/>
</dbReference>
<name>A0AAD3DAK8_9STRA</name>
<evidence type="ECO:0000256" key="6">
    <source>
        <dbReference type="ARBA" id="ARBA00048336"/>
    </source>
</evidence>
<evidence type="ECO:0000256" key="2">
    <source>
        <dbReference type="ARBA" id="ARBA00013081"/>
    </source>
</evidence>
<evidence type="ECO:0000256" key="7">
    <source>
        <dbReference type="SAM" id="MobiDB-lite"/>
    </source>
</evidence>
<dbReference type="Pfam" id="PF03031">
    <property type="entry name" value="NIF"/>
    <property type="match status" value="1"/>
</dbReference>
<dbReference type="CDD" id="cd17729">
    <property type="entry name" value="BRCT_CTDP1"/>
    <property type="match status" value="1"/>
</dbReference>
<dbReference type="AlphaFoldDB" id="A0AAD3DAK8"/>
<keyword evidence="4" id="KW-0539">Nucleus</keyword>
<dbReference type="Gene3D" id="3.40.50.1000">
    <property type="entry name" value="HAD superfamily/HAD-like"/>
    <property type="match status" value="2"/>
</dbReference>
<dbReference type="GO" id="GO:0005634">
    <property type="term" value="C:nucleus"/>
    <property type="evidence" value="ECO:0007669"/>
    <property type="project" value="UniProtKB-SubCell"/>
</dbReference>
<dbReference type="EC" id="3.1.3.16" evidence="2"/>
<dbReference type="InterPro" id="IPR036412">
    <property type="entry name" value="HAD-like_sf"/>
</dbReference>
<keyword evidence="3" id="KW-0378">Hydrolase</keyword>
<dbReference type="Gene3D" id="3.40.50.10190">
    <property type="entry name" value="BRCT domain"/>
    <property type="match status" value="1"/>
</dbReference>
<evidence type="ECO:0000256" key="4">
    <source>
        <dbReference type="ARBA" id="ARBA00023242"/>
    </source>
</evidence>
<evidence type="ECO:0000313" key="10">
    <source>
        <dbReference type="EMBL" id="GFH59835.1"/>
    </source>
</evidence>
<feature type="region of interest" description="Disordered" evidence="7">
    <location>
        <begin position="438"/>
        <end position="502"/>
    </location>
</feature>
<protein>
    <recommendedName>
        <fullName evidence="2">protein-serine/threonine phosphatase</fullName>
        <ecNumber evidence="2">3.1.3.16</ecNumber>
    </recommendedName>
</protein>
<feature type="compositionally biased region" description="Basic and acidic residues" evidence="7">
    <location>
        <begin position="471"/>
        <end position="492"/>
    </location>
</feature>
<feature type="compositionally biased region" description="Low complexity" evidence="7">
    <location>
        <begin position="141"/>
        <end position="152"/>
    </location>
</feature>
<evidence type="ECO:0000256" key="1">
    <source>
        <dbReference type="ARBA" id="ARBA00004123"/>
    </source>
</evidence>
<comment type="subcellular location">
    <subcellularLocation>
        <location evidence="1">Nucleus</location>
    </subcellularLocation>
</comment>
<feature type="region of interest" description="Disordered" evidence="7">
    <location>
        <begin position="122"/>
        <end position="156"/>
    </location>
</feature>
<feature type="domain" description="BRCT" evidence="8">
    <location>
        <begin position="682"/>
        <end position="774"/>
    </location>
</feature>
<feature type="region of interest" description="Disordered" evidence="7">
    <location>
        <begin position="91"/>
        <end position="110"/>
    </location>
</feature>
<dbReference type="InterPro" id="IPR004274">
    <property type="entry name" value="FCP1_dom"/>
</dbReference>
<sequence length="812" mass="91160">MNANEIEITSSQQSSIDIFTPTTYAIKWNVDNGSSVRTGQLIATISSASNSIASVSSDKKASKIIRARRIKRNIKPIKTDQNGTTETAYKSNLDKDKESNTNTSSSSSNFLGSLLKKSQAANEKVKDSLSKSTKGEKAEASSKVSSVVVSSSNGTSKDKGMIEIRAHLDGLVTIYSIPEQRELQDKKMMVCGKIEPCDHPAIVHGLCAICGQTVSSTNPSQSTQNSDKDADKKRNNLILSGGVSVSISSEYSKTITNDKSTSLRSSQKLNLVLDLDHTLLHATADRRAQEYTLTQTDVRTLLLPLMEGHPLAHLQNTQTHQPHYVKLRPHLADFLWSLKDQYEISIYTAGTRMYAEKIADLISRHVVDHQIGREKVGDGQGCLDEDQLLMLRQNVDRLKERVAWYNAKKERKQYVQDMIAKAEKDAKREEEMQEDIPHMLAGSEMEEEEVKEPAKKRQKRVSFAATVENDDGSKEEMSKETRVEKEAKKAASEEEDEDPNEELKVLEEKLNQAEKLESRVQSVRAKIFGSRIISRTDVGDNGQNVKSIKRMFPCGGQLAAIVDDREDVWANSSENFDGGRKGEPPDNLLFCRPYHWKAFQNFADVNNASGEDITLQTDGNKEDDEVMNETHEMQLVWTKNILEGVHSRYYSKSISEEHRNKLSVPGILRKMRREVFGNMKPPANVVLSGLVPLHKQNSNDMNRPRPHIIRYTEALGAKISNDINNDITHCIAARDGTDKVLRARKVQGCYIVKVSWLMECYWSISLRSVDEHLIGPKPPQTKEAPKILLEGSDSSEDEDDDFFDDLEKDFES</sequence>
<dbReference type="EMBL" id="BLLK01000069">
    <property type="protein sequence ID" value="GFH59835.1"/>
    <property type="molecule type" value="Genomic_DNA"/>
</dbReference>
<dbReference type="Gene3D" id="1.10.287.10">
    <property type="entry name" value="S15/NS1, RNA-binding"/>
    <property type="match status" value="1"/>
</dbReference>
<dbReference type="InterPro" id="IPR023214">
    <property type="entry name" value="HAD_sf"/>
</dbReference>
<feature type="compositionally biased region" description="Acidic residues" evidence="7">
    <location>
        <begin position="793"/>
        <end position="812"/>
    </location>
</feature>
<evidence type="ECO:0000259" key="8">
    <source>
        <dbReference type="PROSITE" id="PS50172"/>
    </source>
</evidence>
<proteinExistence type="predicted"/>
<dbReference type="PANTHER" id="PTHR23081">
    <property type="entry name" value="RNA POLYMERASE II CTD PHOSPHATASE"/>
    <property type="match status" value="1"/>
</dbReference>
<organism evidence="10 11">
    <name type="scientific">Chaetoceros tenuissimus</name>
    <dbReference type="NCBI Taxonomy" id="426638"/>
    <lineage>
        <taxon>Eukaryota</taxon>
        <taxon>Sar</taxon>
        <taxon>Stramenopiles</taxon>
        <taxon>Ochrophyta</taxon>
        <taxon>Bacillariophyta</taxon>
        <taxon>Coscinodiscophyceae</taxon>
        <taxon>Chaetocerotophycidae</taxon>
        <taxon>Chaetocerotales</taxon>
        <taxon>Chaetocerotaceae</taxon>
        <taxon>Chaetoceros</taxon>
    </lineage>
</organism>
<evidence type="ECO:0000313" key="11">
    <source>
        <dbReference type="Proteomes" id="UP001054902"/>
    </source>
</evidence>
<dbReference type="SUPFAM" id="SSF52113">
    <property type="entry name" value="BRCT domain"/>
    <property type="match status" value="1"/>
</dbReference>
<dbReference type="Proteomes" id="UP001054902">
    <property type="component" value="Unassembled WGS sequence"/>
</dbReference>
<dbReference type="SUPFAM" id="SSF56784">
    <property type="entry name" value="HAD-like"/>
    <property type="match status" value="1"/>
</dbReference>